<dbReference type="InterPro" id="IPR039058">
    <property type="entry name" value="Yippee_fam"/>
</dbReference>
<dbReference type="Pfam" id="PF03226">
    <property type="entry name" value="Yippee-Mis18"/>
    <property type="match status" value="1"/>
</dbReference>
<organism evidence="5 6">
    <name type="scientific">Trichinella spiralis</name>
    <name type="common">Trichina worm</name>
    <dbReference type="NCBI Taxonomy" id="6334"/>
    <lineage>
        <taxon>Eukaryota</taxon>
        <taxon>Metazoa</taxon>
        <taxon>Ecdysozoa</taxon>
        <taxon>Nematoda</taxon>
        <taxon>Enoplea</taxon>
        <taxon>Dorylaimia</taxon>
        <taxon>Trichinellida</taxon>
        <taxon>Trichinellidae</taxon>
        <taxon>Trichinella</taxon>
    </lineage>
</organism>
<dbReference type="Proteomes" id="UP001558632">
    <property type="component" value="Unassembled WGS sequence"/>
</dbReference>
<keyword evidence="6" id="KW-1185">Reference proteome</keyword>
<accession>A0ABR3K491</accession>
<dbReference type="InterPro" id="IPR004910">
    <property type="entry name" value="Yippee/Mis18/Cereblon"/>
</dbReference>
<feature type="domain" description="Yippee" evidence="4">
    <location>
        <begin position="13"/>
        <end position="110"/>
    </location>
</feature>
<dbReference type="PANTHER" id="PTHR13848">
    <property type="entry name" value="PROTEIN YIPPEE-LIKE CG15309-RELATED"/>
    <property type="match status" value="1"/>
</dbReference>
<comment type="similarity">
    <text evidence="1">Belongs to the yippee family.</text>
</comment>
<dbReference type="InterPro" id="IPR034751">
    <property type="entry name" value="Yippee"/>
</dbReference>
<evidence type="ECO:0000256" key="2">
    <source>
        <dbReference type="ARBA" id="ARBA00022723"/>
    </source>
</evidence>
<protein>
    <submittedName>
        <fullName evidence="5">Protein yippee-like</fullName>
    </submittedName>
</protein>
<evidence type="ECO:0000256" key="3">
    <source>
        <dbReference type="ARBA" id="ARBA00022833"/>
    </source>
</evidence>
<dbReference type="EMBL" id="JBEUSY010000528">
    <property type="protein sequence ID" value="KAL1227897.1"/>
    <property type="molecule type" value="Genomic_DNA"/>
</dbReference>
<dbReference type="PROSITE" id="PS51792">
    <property type="entry name" value="YIPPEE"/>
    <property type="match status" value="1"/>
</dbReference>
<name>A0ABR3K491_TRISP</name>
<evidence type="ECO:0000313" key="5">
    <source>
        <dbReference type="EMBL" id="KAL1227897.1"/>
    </source>
</evidence>
<evidence type="ECO:0000259" key="4">
    <source>
        <dbReference type="PROSITE" id="PS51792"/>
    </source>
</evidence>
<evidence type="ECO:0000256" key="1">
    <source>
        <dbReference type="ARBA" id="ARBA00005613"/>
    </source>
</evidence>
<reference evidence="5 6" key="1">
    <citation type="submission" date="2024-07" db="EMBL/GenBank/DDBJ databases">
        <title>Enhanced genomic and transcriptomic resources for Trichinella pseudospiralis and T. spiralis underpin the discovery of pronounced molecular differences between stages and species.</title>
        <authorList>
            <person name="Pasi K.K."/>
            <person name="La Rosa G."/>
            <person name="Gomez-Morales M.A."/>
            <person name="Tosini F."/>
            <person name="Sumanam S."/>
            <person name="Young N.D."/>
            <person name="Chang B.C."/>
            <person name="Robin G.B."/>
        </authorList>
    </citation>
    <scope>NUCLEOTIDE SEQUENCE [LARGE SCALE GENOMIC DNA]</scope>
    <source>
        <strain evidence="5">ISS534</strain>
    </source>
</reference>
<gene>
    <name evidence="5" type="ORF">TSPI_02972</name>
</gene>
<evidence type="ECO:0000313" key="6">
    <source>
        <dbReference type="Proteomes" id="UP001558632"/>
    </source>
</evidence>
<keyword evidence="2" id="KW-0479">Metal-binding</keyword>
<sequence length="361" mass="41306">MKTFQAYLPSGGRTYSCVHCRAHLANHDELISKSFQGSQGKAYLFNSVVNVGCGPAEERVLLTGLHAVADIYCECCKTTLGWKYEHAFESSQKYKEGKYIIELAHMIKDNGWDSKRKSNVKTLLNESTANLNNEKKRVLFIVTDLCDVIKYFGPLFTNFTKADHHEVYILCLQSCSGKKYLWYKFCLETFVNLTTVAEANVTFSWNQYFFEPLYGETHVAILTEMCLIHILQRNIDMVFTYDTDGADENFLQPAIYDSLTVLVKKSMLPEIFIDVAIYSLANSIGIRSILGLYDMPFASFFGYDLISEPMDILILQKLYLLLSTEHPVKSFCQMMFNTCFLYNSITKMNMETASKTISFFS</sequence>
<comment type="caution">
    <text evidence="5">The sequence shown here is derived from an EMBL/GenBank/DDBJ whole genome shotgun (WGS) entry which is preliminary data.</text>
</comment>
<keyword evidence="3" id="KW-0862">Zinc</keyword>
<proteinExistence type="inferred from homology"/>